<gene>
    <name evidence="7" type="primary">SLTM</name>
</gene>
<dbReference type="SMART" id="SM00360">
    <property type="entry name" value="RRM"/>
    <property type="match status" value="1"/>
</dbReference>
<dbReference type="InterPro" id="IPR000504">
    <property type="entry name" value="RRM_dom"/>
</dbReference>
<evidence type="ECO:0000256" key="1">
    <source>
        <dbReference type="ARBA" id="ARBA00004123"/>
    </source>
</evidence>
<evidence type="ECO:0000256" key="4">
    <source>
        <dbReference type="PROSITE-ProRule" id="PRU00176"/>
    </source>
</evidence>
<feature type="non-terminal residue" evidence="7">
    <location>
        <position position="509"/>
    </location>
</feature>
<dbReference type="AlphaFoldDB" id="A0A034V5V6"/>
<dbReference type="Pfam" id="PF03564">
    <property type="entry name" value="DUF1759"/>
    <property type="match status" value="1"/>
</dbReference>
<sequence length="509" mass="57916">MSNTADMIKRKGDLRVEDADTMIGVIEQAIERRSEKIRSTIAEAKLKIRDGIDFEYYEHRLKHYWSCMEGDIAKLAMKYNKPRNVLGLEELFFEVTNNLRVLEEQKGINLIKTKKLELPNIESQKFSGEFREWQSFKELFEEYVHNNKDISNSKKMSYLKSCLQGDARLLVSHLITGSGANYNTAWELLAHRYDNVRKQFNDNIEKQCVDDIRKPRVEDITFDKLRVEDITFKKLRVDNISKEDKLRVDEITFEEQGTFNDVNNKMSPLEIEENAKDEIKYLVERDVEVDNGSVSNDGPDREEENAGESNEESINVTIGEDEQKLLHDKAPDKKEKCTDAEGDTTGKNSAQKSTKTVAALKDTRTSKGGSSSSKDERKCSKSDDDKSKRKDEKSGDKKDKDNSEQKSSSNKTSQKDDKEKSTLNTSTKSSSTGKQTTPSRNLWVSGLSSLTRASDLKTIFSKYGKVIGAKVVTNTRTPGTRCYGYVTMSSSSDASRCIEHLHHTELHGR</sequence>
<feature type="compositionally biased region" description="Polar residues" evidence="5">
    <location>
        <begin position="345"/>
        <end position="356"/>
    </location>
</feature>
<dbReference type="GO" id="GO:0003723">
    <property type="term" value="F:RNA binding"/>
    <property type="evidence" value="ECO:0007669"/>
    <property type="project" value="UniProtKB-UniRule"/>
</dbReference>
<reference evidence="7" key="1">
    <citation type="journal article" date="2014" name="BMC Genomics">
        <title>Characterizing the developmental transcriptome of the oriental fruit fly, Bactrocera dorsalis (Diptera: Tephritidae) through comparative genomic analysis with Drosophila melanogaster utilizing modENCODE datasets.</title>
        <authorList>
            <person name="Geib S.M."/>
            <person name="Calla B."/>
            <person name="Hall B."/>
            <person name="Hou S."/>
            <person name="Manoukis N.C."/>
        </authorList>
    </citation>
    <scope>NUCLEOTIDE SEQUENCE</scope>
    <source>
        <strain evidence="7">Punador</strain>
    </source>
</reference>
<evidence type="ECO:0000256" key="2">
    <source>
        <dbReference type="ARBA" id="ARBA00022884"/>
    </source>
</evidence>
<organism evidence="7">
    <name type="scientific">Bactrocera dorsalis</name>
    <name type="common">Oriental fruit fly</name>
    <name type="synonym">Dacus dorsalis</name>
    <dbReference type="NCBI Taxonomy" id="27457"/>
    <lineage>
        <taxon>Eukaryota</taxon>
        <taxon>Metazoa</taxon>
        <taxon>Ecdysozoa</taxon>
        <taxon>Arthropoda</taxon>
        <taxon>Hexapoda</taxon>
        <taxon>Insecta</taxon>
        <taxon>Pterygota</taxon>
        <taxon>Neoptera</taxon>
        <taxon>Endopterygota</taxon>
        <taxon>Diptera</taxon>
        <taxon>Brachycera</taxon>
        <taxon>Muscomorpha</taxon>
        <taxon>Tephritoidea</taxon>
        <taxon>Tephritidae</taxon>
        <taxon>Bactrocera</taxon>
        <taxon>Bactrocera</taxon>
    </lineage>
</organism>
<comment type="subcellular location">
    <subcellularLocation>
        <location evidence="1">Nucleus</location>
    </subcellularLocation>
</comment>
<feature type="compositionally biased region" description="Basic and acidic residues" evidence="5">
    <location>
        <begin position="373"/>
        <end position="404"/>
    </location>
</feature>
<dbReference type="InterPro" id="IPR012677">
    <property type="entry name" value="Nucleotide-bd_a/b_plait_sf"/>
</dbReference>
<dbReference type="PROSITE" id="PS50102">
    <property type="entry name" value="RRM"/>
    <property type="match status" value="1"/>
</dbReference>
<evidence type="ECO:0000256" key="3">
    <source>
        <dbReference type="ARBA" id="ARBA00023242"/>
    </source>
</evidence>
<feature type="domain" description="RRM" evidence="6">
    <location>
        <begin position="440"/>
        <end position="509"/>
    </location>
</feature>
<evidence type="ECO:0000313" key="7">
    <source>
        <dbReference type="EMBL" id="JAC37140.1"/>
    </source>
</evidence>
<proteinExistence type="predicted"/>
<feature type="compositionally biased region" description="Low complexity" evidence="5">
    <location>
        <begin position="422"/>
        <end position="439"/>
    </location>
</feature>
<dbReference type="GO" id="GO:0005634">
    <property type="term" value="C:nucleus"/>
    <property type="evidence" value="ECO:0007669"/>
    <property type="project" value="UniProtKB-SubCell"/>
</dbReference>
<dbReference type="PANTHER" id="PTHR15683">
    <property type="entry name" value="SCAFFOLD ATTACHMENT FACTOR B-RELATED"/>
    <property type="match status" value="1"/>
</dbReference>
<keyword evidence="3" id="KW-0539">Nucleus</keyword>
<accession>A0A034V5V6</accession>
<dbReference type="EMBL" id="GAKP01021812">
    <property type="protein sequence ID" value="JAC37140.1"/>
    <property type="molecule type" value="Transcribed_RNA"/>
</dbReference>
<feature type="compositionally biased region" description="Acidic residues" evidence="5">
    <location>
        <begin position="300"/>
        <end position="311"/>
    </location>
</feature>
<dbReference type="Pfam" id="PF00076">
    <property type="entry name" value="RRM_1"/>
    <property type="match status" value="1"/>
</dbReference>
<evidence type="ECO:0000259" key="6">
    <source>
        <dbReference type="PROSITE" id="PS50102"/>
    </source>
</evidence>
<protein>
    <submittedName>
        <fullName evidence="7">SAFB-like transcription modulator</fullName>
    </submittedName>
</protein>
<dbReference type="InterPro" id="IPR005312">
    <property type="entry name" value="DUF1759"/>
</dbReference>
<dbReference type="SUPFAM" id="SSF54928">
    <property type="entry name" value="RNA-binding domain, RBD"/>
    <property type="match status" value="1"/>
</dbReference>
<dbReference type="Gene3D" id="3.30.70.330">
    <property type="match status" value="1"/>
</dbReference>
<dbReference type="GO" id="GO:0006357">
    <property type="term" value="P:regulation of transcription by RNA polymerase II"/>
    <property type="evidence" value="ECO:0007669"/>
    <property type="project" value="TreeGrafter"/>
</dbReference>
<feature type="compositionally biased region" description="Basic and acidic residues" evidence="5">
    <location>
        <begin position="321"/>
        <end position="339"/>
    </location>
</feature>
<feature type="region of interest" description="Disordered" evidence="5">
    <location>
        <begin position="289"/>
        <end position="441"/>
    </location>
</feature>
<dbReference type="InterPro" id="IPR035979">
    <property type="entry name" value="RBD_domain_sf"/>
</dbReference>
<dbReference type="OrthoDB" id="5989194at2759"/>
<dbReference type="PANTHER" id="PTHR15683:SF8">
    <property type="entry name" value="SCAFFOLD ATTACHMENT FACTOR B, ISOFORM B"/>
    <property type="match status" value="1"/>
</dbReference>
<name>A0A034V5V6_BACDO</name>
<keyword evidence="2 4" id="KW-0694">RNA-binding</keyword>
<dbReference type="GO" id="GO:0050684">
    <property type="term" value="P:regulation of mRNA processing"/>
    <property type="evidence" value="ECO:0007669"/>
    <property type="project" value="TreeGrafter"/>
</dbReference>
<dbReference type="InterPro" id="IPR051738">
    <property type="entry name" value="SAF_Modulators"/>
</dbReference>
<dbReference type="GO" id="GO:0043565">
    <property type="term" value="F:sequence-specific DNA binding"/>
    <property type="evidence" value="ECO:0007669"/>
    <property type="project" value="TreeGrafter"/>
</dbReference>
<evidence type="ECO:0000256" key="5">
    <source>
        <dbReference type="SAM" id="MobiDB-lite"/>
    </source>
</evidence>